<organism evidence="2 3">
    <name type="scientific">Niallia oryzisoli</name>
    <dbReference type="NCBI Taxonomy" id="1737571"/>
    <lineage>
        <taxon>Bacteria</taxon>
        <taxon>Bacillati</taxon>
        <taxon>Bacillota</taxon>
        <taxon>Bacilli</taxon>
        <taxon>Bacillales</taxon>
        <taxon>Bacillaceae</taxon>
        <taxon>Niallia</taxon>
    </lineage>
</organism>
<evidence type="ECO:0000256" key="1">
    <source>
        <dbReference type="SAM" id="Phobius"/>
    </source>
</evidence>
<dbReference type="Pfam" id="PF09581">
    <property type="entry name" value="Spore_III_AF"/>
    <property type="match status" value="1"/>
</dbReference>
<dbReference type="Proteomes" id="UP001357223">
    <property type="component" value="Chromosome"/>
</dbReference>
<evidence type="ECO:0000313" key="3">
    <source>
        <dbReference type="Proteomes" id="UP001357223"/>
    </source>
</evidence>
<evidence type="ECO:0000313" key="2">
    <source>
        <dbReference type="EMBL" id="WVX82773.1"/>
    </source>
</evidence>
<proteinExistence type="predicted"/>
<keyword evidence="3" id="KW-1185">Reference proteome</keyword>
<dbReference type="NCBIfam" id="TIGR02896">
    <property type="entry name" value="spore_III_AF"/>
    <property type="match status" value="1"/>
</dbReference>
<accession>A0ABZ2CLY7</accession>
<keyword evidence="1" id="KW-0812">Transmembrane</keyword>
<name>A0ABZ2CLY7_9BACI</name>
<keyword evidence="1" id="KW-0472">Membrane</keyword>
<keyword evidence="1" id="KW-1133">Transmembrane helix</keyword>
<dbReference type="RefSeq" id="WP_338451668.1">
    <property type="nucleotide sequence ID" value="NZ_CP137640.1"/>
</dbReference>
<dbReference type="InterPro" id="IPR014245">
    <property type="entry name" value="Spore_III_AF"/>
</dbReference>
<reference evidence="2 3" key="1">
    <citation type="submission" date="2023-10" db="EMBL/GenBank/DDBJ databases">
        <title>Niallia locisalis sp.nov. isolated from a salt pond sample.</title>
        <authorList>
            <person name="Li X.-J."/>
            <person name="Dong L."/>
        </authorList>
    </citation>
    <scope>NUCLEOTIDE SEQUENCE [LARGE SCALE GENOMIC DNA]</scope>
    <source>
        <strain evidence="2 3">DSM 29761</strain>
    </source>
</reference>
<gene>
    <name evidence="2" type="primary">spoIIIAF</name>
    <name evidence="2" type="ORF">R4Z09_07275</name>
</gene>
<dbReference type="EMBL" id="CP137640">
    <property type="protein sequence ID" value="WVX82773.1"/>
    <property type="molecule type" value="Genomic_DNA"/>
</dbReference>
<feature type="transmembrane region" description="Helical" evidence="1">
    <location>
        <begin position="7"/>
        <end position="25"/>
    </location>
</feature>
<feature type="transmembrane region" description="Helical" evidence="1">
    <location>
        <begin position="37"/>
        <end position="54"/>
    </location>
</feature>
<protein>
    <submittedName>
        <fullName evidence="2">Stage III sporulation protein AF</fullName>
    </submittedName>
</protein>
<sequence length="208" mass="23814">MEFIKEWVTNIILFVLFAMMIDMLLPNSKFQKYTKMVIGLLLIAIILTPIFKLISQDFEATMASIPEWEDTGENNIKNLIDSQKNEIQASQDAYILKQMAVQLKEDAEEELMDQHGLVITDLNLLVDEDDQRPFPENLQKVVIQLQEPSEATEAIEAVKTVEINTDEPPVPKTKAENNKKIIRLLSEKWSIDDKLIELQIERGGKSAE</sequence>